<evidence type="ECO:0000313" key="2">
    <source>
        <dbReference type="Proteomes" id="UP000219020"/>
    </source>
</evidence>
<evidence type="ECO:0000313" key="1">
    <source>
        <dbReference type="EMBL" id="PCS21878.1"/>
    </source>
</evidence>
<dbReference type="AlphaFoldDB" id="A0A2A5T181"/>
<dbReference type="EMBL" id="NBYY01000029">
    <property type="protein sequence ID" value="PCS21878.1"/>
    <property type="molecule type" value="Genomic_DNA"/>
</dbReference>
<keyword evidence="2" id="KW-1185">Reference proteome</keyword>
<dbReference type="Proteomes" id="UP000219020">
    <property type="component" value="Unassembled WGS sequence"/>
</dbReference>
<name>A0A2A5T181_9GAMM</name>
<proteinExistence type="predicted"/>
<sequence length="61" mass="7245">MVYKEEHKLTIKQISVHFDVEIRISFCLANKLEACIPRHKPAIKMDENILLKDVEEFPDDY</sequence>
<comment type="caution">
    <text evidence="1">The sequence shown here is derived from an EMBL/GenBank/DDBJ whole genome shotgun (WGS) entry which is preliminary data.</text>
</comment>
<reference evidence="2" key="1">
    <citation type="submission" date="2017-04" db="EMBL/GenBank/DDBJ databases">
        <title>Genome evolution of the luminous symbionts of deep sea anglerfish.</title>
        <authorList>
            <person name="Hendry T.A."/>
        </authorList>
    </citation>
    <scope>NUCLEOTIDE SEQUENCE [LARGE SCALE GENOMIC DNA]</scope>
</reference>
<accession>A0A2A5T181</accession>
<organism evidence="1 2">
    <name type="scientific">Candidatus Enterovibrio escicola</name>
    <dbReference type="NCBI Taxonomy" id="1927127"/>
    <lineage>
        <taxon>Bacteria</taxon>
        <taxon>Pseudomonadati</taxon>
        <taxon>Pseudomonadota</taxon>
        <taxon>Gammaproteobacteria</taxon>
        <taxon>Vibrionales</taxon>
        <taxon>Vibrionaceae</taxon>
        <taxon>Enterovibrio</taxon>
    </lineage>
</organism>
<gene>
    <name evidence="1" type="ORF">BTN49_2564</name>
</gene>
<protein>
    <submittedName>
        <fullName evidence="1">Uncharacterized protein</fullName>
    </submittedName>
</protein>